<protein>
    <submittedName>
        <fullName evidence="2">Uncharacterized protein</fullName>
    </submittedName>
</protein>
<name>A0A835UV64_VANPL</name>
<dbReference type="GO" id="GO:0051762">
    <property type="term" value="P:sesquiterpene biosynthetic process"/>
    <property type="evidence" value="ECO:0007669"/>
    <property type="project" value="TreeGrafter"/>
</dbReference>
<gene>
    <name evidence="2" type="ORF">HPP92_013865</name>
</gene>
<evidence type="ECO:0000313" key="2">
    <source>
        <dbReference type="EMBL" id="KAG0477024.1"/>
    </source>
</evidence>
<feature type="transmembrane region" description="Helical" evidence="1">
    <location>
        <begin position="13"/>
        <end position="32"/>
    </location>
</feature>
<dbReference type="EMBL" id="JADCNL010000006">
    <property type="protein sequence ID" value="KAG0477024.1"/>
    <property type="molecule type" value="Genomic_DNA"/>
</dbReference>
<organism evidence="2 3">
    <name type="scientific">Vanilla planifolia</name>
    <name type="common">Vanilla</name>
    <dbReference type="NCBI Taxonomy" id="51239"/>
    <lineage>
        <taxon>Eukaryota</taxon>
        <taxon>Viridiplantae</taxon>
        <taxon>Streptophyta</taxon>
        <taxon>Embryophyta</taxon>
        <taxon>Tracheophyta</taxon>
        <taxon>Spermatophyta</taxon>
        <taxon>Magnoliopsida</taxon>
        <taxon>Liliopsida</taxon>
        <taxon>Asparagales</taxon>
        <taxon>Orchidaceae</taxon>
        <taxon>Vanilloideae</taxon>
        <taxon>Vanilleae</taxon>
        <taxon>Vanilla</taxon>
    </lineage>
</organism>
<dbReference type="OrthoDB" id="40902at2759"/>
<reference evidence="2 3" key="1">
    <citation type="journal article" date="2020" name="Nat. Food">
        <title>A phased Vanilla planifolia genome enables genetic improvement of flavour and production.</title>
        <authorList>
            <person name="Hasing T."/>
            <person name="Tang H."/>
            <person name="Brym M."/>
            <person name="Khazi F."/>
            <person name="Huang T."/>
            <person name="Chambers A.H."/>
        </authorList>
    </citation>
    <scope>NUCLEOTIDE SEQUENCE [LARGE SCALE GENOMIC DNA]</scope>
    <source>
        <tissue evidence="2">Leaf</tissue>
    </source>
</reference>
<dbReference type="InterPro" id="IPR006461">
    <property type="entry name" value="PLAC_motif_containing"/>
</dbReference>
<accession>A0A835UV64</accession>
<dbReference type="Proteomes" id="UP000636800">
    <property type="component" value="Chromosome 6"/>
</dbReference>
<evidence type="ECO:0000256" key="1">
    <source>
        <dbReference type="SAM" id="Phobius"/>
    </source>
</evidence>
<comment type="caution">
    <text evidence="2">The sequence shown here is derived from an EMBL/GenBank/DDBJ whole genome shotgun (WGS) entry which is preliminary data.</text>
</comment>
<dbReference type="AlphaFoldDB" id="A0A835UV64"/>
<dbReference type="Pfam" id="PF04749">
    <property type="entry name" value="PLAC8"/>
    <property type="match status" value="1"/>
</dbReference>
<keyword evidence="1" id="KW-0472">Membrane</keyword>
<dbReference type="PANTHER" id="PTHR31045">
    <property type="entry name" value="PLAC8 FAMILY PROTEIN-RELATED"/>
    <property type="match status" value="1"/>
</dbReference>
<evidence type="ECO:0000313" key="3">
    <source>
        <dbReference type="Proteomes" id="UP000636800"/>
    </source>
</evidence>
<keyword evidence="3" id="KW-1185">Reference proteome</keyword>
<dbReference type="GO" id="GO:0009975">
    <property type="term" value="F:cyclase activity"/>
    <property type="evidence" value="ECO:0007669"/>
    <property type="project" value="TreeGrafter"/>
</dbReference>
<sequence length="168" mass="18653">MAAVKVEEDGVKAILVVSGGVLCFLGLLYGGFWRTEMRKKFKLPENAFCCGSSTVTDYVQWVFCCPCSLAQEVRTAKLCWIEEDGFDRMMKVYKGWPEFVPSTRKGCLSSTEIERTGTLAHIEVLTDMQRETESSDAAKVPAFQRISKVEKRPLGSVELGGEAPKISP</sequence>
<proteinExistence type="predicted"/>
<dbReference type="PANTHER" id="PTHR31045:SF30">
    <property type="entry name" value="PLAC8 FAMILY PROTEIN"/>
    <property type="match status" value="1"/>
</dbReference>
<keyword evidence="1" id="KW-1133">Transmembrane helix</keyword>
<keyword evidence="1" id="KW-0812">Transmembrane</keyword>
<dbReference type="NCBIfam" id="TIGR01571">
    <property type="entry name" value="A_thal_Cys_rich"/>
    <property type="match status" value="1"/>
</dbReference>